<dbReference type="Pfam" id="PF00561">
    <property type="entry name" value="Abhydrolase_1"/>
    <property type="match status" value="1"/>
</dbReference>
<name>A0A7H0LDT0_9SPHN</name>
<keyword evidence="5" id="KW-1185">Reference proteome</keyword>
<evidence type="ECO:0000256" key="2">
    <source>
        <dbReference type="SAM" id="Phobius"/>
    </source>
</evidence>
<dbReference type="PANTHER" id="PTHR12277">
    <property type="entry name" value="ALPHA/BETA HYDROLASE DOMAIN-CONTAINING PROTEIN"/>
    <property type="match status" value="1"/>
</dbReference>
<keyword evidence="4" id="KW-0378">Hydrolase</keyword>
<evidence type="ECO:0000313" key="4">
    <source>
        <dbReference type="EMBL" id="QNQ07833.1"/>
    </source>
</evidence>
<dbReference type="InterPro" id="IPR000073">
    <property type="entry name" value="AB_hydrolase_1"/>
</dbReference>
<feature type="domain" description="AB hydrolase-1" evidence="3">
    <location>
        <begin position="76"/>
        <end position="185"/>
    </location>
</feature>
<protein>
    <submittedName>
        <fullName evidence="4">Alpha/beta hydrolase</fullName>
    </submittedName>
</protein>
<evidence type="ECO:0000313" key="5">
    <source>
        <dbReference type="Proteomes" id="UP000516148"/>
    </source>
</evidence>
<dbReference type="InterPro" id="IPR029058">
    <property type="entry name" value="AB_hydrolase_fold"/>
</dbReference>
<keyword evidence="2" id="KW-1133">Transmembrane helix</keyword>
<dbReference type="Gene3D" id="3.40.50.1820">
    <property type="entry name" value="alpha/beta hydrolase"/>
    <property type="match status" value="1"/>
</dbReference>
<dbReference type="EMBL" id="CP061038">
    <property type="protein sequence ID" value="QNQ07833.1"/>
    <property type="molecule type" value="Genomic_DNA"/>
</dbReference>
<reference evidence="4 5" key="1">
    <citation type="submission" date="2020-09" db="EMBL/GenBank/DDBJ databases">
        <title>Sphingomonas sp., a new species isolated from pork steak.</title>
        <authorList>
            <person name="Heidler von Heilborn D."/>
        </authorList>
    </citation>
    <scope>NUCLEOTIDE SEQUENCE [LARGE SCALE GENOMIC DNA]</scope>
    <source>
        <strain evidence="5">S8-3T</strain>
    </source>
</reference>
<keyword evidence="2" id="KW-0472">Membrane</keyword>
<feature type="region of interest" description="Disordered" evidence="1">
    <location>
        <begin position="266"/>
        <end position="301"/>
    </location>
</feature>
<dbReference type="RefSeq" id="WP_187760180.1">
    <property type="nucleotide sequence ID" value="NZ_CP061038.1"/>
</dbReference>
<dbReference type="Proteomes" id="UP000516148">
    <property type="component" value="Chromosome"/>
</dbReference>
<sequence>MRIGGITLWLLGSALALYLAALGAFYIFQRVFYYPAPGGGLTLAEDPGPGFQDMSLTTSDGLVLRAFYHPPRQGRPTLVFFHGNGGDLNGSEVATRAFAAQGYGVLLPEYRGYGGNPGTPNEQDLYRDGAAGIYWLENSRLPLKDIVLIGNSLGSGVATELAKRKKVGGLILVSGFASLPRVVAQHYPYIPGFLVRDKFDNRAKIGRVTAPILIYHGTADTVVPVSNGRALARAQPAATFALERGAGHDLMFSPVATRRISAWLRDRFPVPPPPPPPSPLPPPDSGTPLDHRDGSVSNSSP</sequence>
<dbReference type="GO" id="GO:0016787">
    <property type="term" value="F:hydrolase activity"/>
    <property type="evidence" value="ECO:0007669"/>
    <property type="project" value="UniProtKB-KW"/>
</dbReference>
<dbReference type="SUPFAM" id="SSF53474">
    <property type="entry name" value="alpha/beta-Hydrolases"/>
    <property type="match status" value="1"/>
</dbReference>
<keyword evidence="2" id="KW-0812">Transmembrane</keyword>
<feature type="transmembrane region" description="Helical" evidence="2">
    <location>
        <begin position="6"/>
        <end position="28"/>
    </location>
</feature>
<accession>A0A7H0LDT0</accession>
<organism evidence="4 5">
    <name type="scientific">Sphingomonas alpina</name>
    <dbReference type="NCBI Taxonomy" id="653931"/>
    <lineage>
        <taxon>Bacteria</taxon>
        <taxon>Pseudomonadati</taxon>
        <taxon>Pseudomonadota</taxon>
        <taxon>Alphaproteobacteria</taxon>
        <taxon>Sphingomonadales</taxon>
        <taxon>Sphingomonadaceae</taxon>
        <taxon>Sphingomonas</taxon>
    </lineage>
</organism>
<feature type="compositionally biased region" description="Pro residues" evidence="1">
    <location>
        <begin position="269"/>
        <end position="285"/>
    </location>
</feature>
<evidence type="ECO:0000256" key="1">
    <source>
        <dbReference type="SAM" id="MobiDB-lite"/>
    </source>
</evidence>
<dbReference type="AlphaFoldDB" id="A0A7H0LDT0"/>
<gene>
    <name evidence="4" type="ORF">H3Z74_13575</name>
</gene>
<dbReference type="KEGG" id="spap:H3Z74_13575"/>
<dbReference type="PANTHER" id="PTHR12277:SF81">
    <property type="entry name" value="PROTEIN ABHD13"/>
    <property type="match status" value="1"/>
</dbReference>
<proteinExistence type="predicted"/>
<evidence type="ECO:0000259" key="3">
    <source>
        <dbReference type="Pfam" id="PF00561"/>
    </source>
</evidence>